<feature type="domain" description="Mandelate racemase/muconate lactonizing enzyme N-terminal" evidence="1">
    <location>
        <begin position="18"/>
        <end position="63"/>
    </location>
</feature>
<gene>
    <name evidence="2" type="ORF">S03H2_50598</name>
</gene>
<organism evidence="2">
    <name type="scientific">marine sediment metagenome</name>
    <dbReference type="NCBI Taxonomy" id="412755"/>
    <lineage>
        <taxon>unclassified sequences</taxon>
        <taxon>metagenomes</taxon>
        <taxon>ecological metagenomes</taxon>
    </lineage>
</organism>
<dbReference type="InterPro" id="IPR029017">
    <property type="entry name" value="Enolase-like_N"/>
</dbReference>
<feature type="non-terminal residue" evidence="2">
    <location>
        <position position="78"/>
    </location>
</feature>
<reference evidence="2" key="1">
    <citation type="journal article" date="2014" name="Front. Microbiol.">
        <title>High frequency of phylogenetically diverse reductive dehalogenase-homologous genes in deep subseafloor sedimentary metagenomes.</title>
        <authorList>
            <person name="Kawai M."/>
            <person name="Futagami T."/>
            <person name="Toyoda A."/>
            <person name="Takaki Y."/>
            <person name="Nishi S."/>
            <person name="Hori S."/>
            <person name="Arai W."/>
            <person name="Tsubouchi T."/>
            <person name="Morono Y."/>
            <person name="Uchiyama I."/>
            <person name="Ito T."/>
            <person name="Fujiyama A."/>
            <person name="Inagaki F."/>
            <person name="Takami H."/>
        </authorList>
    </citation>
    <scope>NUCLEOTIDE SEQUENCE</scope>
    <source>
        <strain evidence="2">Expedition CK06-06</strain>
    </source>
</reference>
<sequence length="78" mass="8726">MLELLLKMNPNNSLKITSVDLFKLNIPMKFPFKISLGTSYEANNVLVRINTNKDIYGLGEACSSLRITGDTQNTVYEA</sequence>
<dbReference type="EMBL" id="BARU01032053">
    <property type="protein sequence ID" value="GAH66643.1"/>
    <property type="molecule type" value="Genomic_DNA"/>
</dbReference>
<dbReference type="InterPro" id="IPR013341">
    <property type="entry name" value="Mandelate_racemase_N_dom"/>
</dbReference>
<dbReference type="Gene3D" id="3.30.390.10">
    <property type="entry name" value="Enolase-like, N-terminal domain"/>
    <property type="match status" value="1"/>
</dbReference>
<dbReference type="Pfam" id="PF02746">
    <property type="entry name" value="MR_MLE_N"/>
    <property type="match status" value="1"/>
</dbReference>
<name>X1JA61_9ZZZZ</name>
<dbReference type="AlphaFoldDB" id="X1JA61"/>
<evidence type="ECO:0000259" key="1">
    <source>
        <dbReference type="Pfam" id="PF02746"/>
    </source>
</evidence>
<proteinExistence type="predicted"/>
<dbReference type="SUPFAM" id="SSF54826">
    <property type="entry name" value="Enolase N-terminal domain-like"/>
    <property type="match status" value="1"/>
</dbReference>
<evidence type="ECO:0000313" key="2">
    <source>
        <dbReference type="EMBL" id="GAH66643.1"/>
    </source>
</evidence>
<accession>X1JA61</accession>
<comment type="caution">
    <text evidence="2">The sequence shown here is derived from an EMBL/GenBank/DDBJ whole genome shotgun (WGS) entry which is preliminary data.</text>
</comment>
<protein>
    <recommendedName>
        <fullName evidence="1">Mandelate racemase/muconate lactonizing enzyme N-terminal domain-containing protein</fullName>
    </recommendedName>
</protein>